<keyword evidence="3" id="KW-1003">Cell membrane</keyword>
<evidence type="ECO:0000256" key="1">
    <source>
        <dbReference type="ARBA" id="ARBA00004651"/>
    </source>
</evidence>
<accession>A0ABP7CAZ4</accession>
<dbReference type="RefSeq" id="WP_345151056.1">
    <property type="nucleotide sequence ID" value="NZ_BAABEO010000017.1"/>
</dbReference>
<evidence type="ECO:0000256" key="2">
    <source>
        <dbReference type="ARBA" id="ARBA00022448"/>
    </source>
</evidence>
<name>A0ABP7CAZ4_9MICC</name>
<keyword evidence="7 9" id="KW-0472">Membrane</keyword>
<dbReference type="EMBL" id="BAABEO010000017">
    <property type="protein sequence ID" value="GAA3685860.1"/>
    <property type="molecule type" value="Genomic_DNA"/>
</dbReference>
<feature type="transmembrane region" description="Helical" evidence="9">
    <location>
        <begin position="138"/>
        <end position="161"/>
    </location>
</feature>
<reference evidence="11" key="1">
    <citation type="journal article" date="2019" name="Int. J. Syst. Evol. Microbiol.">
        <title>The Global Catalogue of Microorganisms (GCM) 10K type strain sequencing project: providing services to taxonomists for standard genome sequencing and annotation.</title>
        <authorList>
            <consortium name="The Broad Institute Genomics Platform"/>
            <consortium name="The Broad Institute Genome Sequencing Center for Infectious Disease"/>
            <person name="Wu L."/>
            <person name="Ma J."/>
        </authorList>
    </citation>
    <scope>NUCLEOTIDE SEQUENCE [LARGE SCALE GENOMIC DNA]</scope>
    <source>
        <strain evidence="11">JCM 30742</strain>
    </source>
</reference>
<keyword evidence="11" id="KW-1185">Reference proteome</keyword>
<feature type="transmembrane region" description="Helical" evidence="9">
    <location>
        <begin position="308"/>
        <end position="332"/>
    </location>
</feature>
<comment type="subcellular location">
    <subcellularLocation>
        <location evidence="1">Cell membrane</location>
        <topology evidence="1">Multi-pass membrane protein</topology>
    </subcellularLocation>
</comment>
<dbReference type="Proteomes" id="UP001500752">
    <property type="component" value="Unassembled WGS sequence"/>
</dbReference>
<evidence type="ECO:0000256" key="7">
    <source>
        <dbReference type="ARBA" id="ARBA00023136"/>
    </source>
</evidence>
<keyword evidence="4" id="KW-0997">Cell inner membrane</keyword>
<feature type="transmembrane region" description="Helical" evidence="9">
    <location>
        <begin position="85"/>
        <end position="103"/>
    </location>
</feature>
<keyword evidence="2" id="KW-0813">Transport</keyword>
<evidence type="ECO:0000256" key="4">
    <source>
        <dbReference type="ARBA" id="ARBA00022519"/>
    </source>
</evidence>
<protein>
    <recommendedName>
        <fullName evidence="8">Autoinducer 2 import system permease protein LsrD</fullName>
    </recommendedName>
</protein>
<keyword evidence="5 9" id="KW-0812">Transmembrane</keyword>
<keyword evidence="6 9" id="KW-1133">Transmembrane helix</keyword>
<feature type="transmembrane region" description="Helical" evidence="9">
    <location>
        <begin position="181"/>
        <end position="201"/>
    </location>
</feature>
<organism evidence="10 11">
    <name type="scientific">Arthrobacter ginkgonis</name>
    <dbReference type="NCBI Taxonomy" id="1630594"/>
    <lineage>
        <taxon>Bacteria</taxon>
        <taxon>Bacillati</taxon>
        <taxon>Actinomycetota</taxon>
        <taxon>Actinomycetes</taxon>
        <taxon>Micrococcales</taxon>
        <taxon>Micrococcaceae</taxon>
        <taxon>Arthrobacter</taxon>
    </lineage>
</organism>
<evidence type="ECO:0000256" key="6">
    <source>
        <dbReference type="ARBA" id="ARBA00022989"/>
    </source>
</evidence>
<feature type="transmembrane region" description="Helical" evidence="9">
    <location>
        <begin position="261"/>
        <end position="278"/>
    </location>
</feature>
<evidence type="ECO:0000256" key="3">
    <source>
        <dbReference type="ARBA" id="ARBA00022475"/>
    </source>
</evidence>
<feature type="transmembrane region" description="Helical" evidence="9">
    <location>
        <begin position="284"/>
        <end position="301"/>
    </location>
</feature>
<feature type="transmembrane region" description="Helical" evidence="9">
    <location>
        <begin position="59"/>
        <end position="79"/>
    </location>
</feature>
<evidence type="ECO:0000313" key="10">
    <source>
        <dbReference type="EMBL" id="GAA3685860.1"/>
    </source>
</evidence>
<feature type="transmembrane region" description="Helical" evidence="9">
    <location>
        <begin position="110"/>
        <end position="132"/>
    </location>
</feature>
<evidence type="ECO:0000256" key="9">
    <source>
        <dbReference type="SAM" id="Phobius"/>
    </source>
</evidence>
<dbReference type="PANTHER" id="PTHR32196:SF71">
    <property type="entry name" value="AUTOINDUCER 2 IMPORT SYSTEM PERMEASE PROTEIN LSRD"/>
    <property type="match status" value="1"/>
</dbReference>
<proteinExistence type="predicted"/>
<dbReference type="Pfam" id="PF02653">
    <property type="entry name" value="BPD_transp_2"/>
    <property type="match status" value="1"/>
</dbReference>
<evidence type="ECO:0000313" key="11">
    <source>
        <dbReference type="Proteomes" id="UP001500752"/>
    </source>
</evidence>
<dbReference type="PANTHER" id="PTHR32196">
    <property type="entry name" value="ABC TRANSPORTER PERMEASE PROTEIN YPHD-RELATED-RELATED"/>
    <property type="match status" value="1"/>
</dbReference>
<sequence>MSKTAVDSTTTLASEPKGRTGAARILLGRDAVMIYLLAAFLIYAALTIPRFASPLTAGFLLLDVIPVLLIAMPMTLIIITGEIDLSVASIAGLTSACMGVLWAGGMDIGLVLVLSLLVGTAAGVFNGFLIAVVGLPSLAVTIGTLALFRGLALVVIGDNAVANFPTQLTSFFTSKLGGSGIPTVMIGVVAVVLFFGILLHFTPFGRGLYAMGFSKEAATFVGINVARSKFWLYLASGLVSAMAGIFWTLRYSSARSDNASGLELAVIAAVLLGGVSIFGGKGSIPGVIAGVLLIGTLNYALRLGRVSDVVLITVTGLLLIVSVVAPSIGAAIKQWRHNRRVRRNFNHSAPTAASA</sequence>
<evidence type="ECO:0000256" key="5">
    <source>
        <dbReference type="ARBA" id="ARBA00022692"/>
    </source>
</evidence>
<comment type="caution">
    <text evidence="10">The sequence shown here is derived from an EMBL/GenBank/DDBJ whole genome shotgun (WGS) entry which is preliminary data.</text>
</comment>
<evidence type="ECO:0000256" key="8">
    <source>
        <dbReference type="ARBA" id="ARBA00039381"/>
    </source>
</evidence>
<feature type="transmembrane region" description="Helical" evidence="9">
    <location>
        <begin position="32"/>
        <end position="52"/>
    </location>
</feature>
<dbReference type="CDD" id="cd06579">
    <property type="entry name" value="TM_PBP1_transp_AraH_like"/>
    <property type="match status" value="1"/>
</dbReference>
<dbReference type="InterPro" id="IPR001851">
    <property type="entry name" value="ABC_transp_permease"/>
</dbReference>
<feature type="transmembrane region" description="Helical" evidence="9">
    <location>
        <begin position="230"/>
        <end position="249"/>
    </location>
</feature>
<gene>
    <name evidence="10" type="ORF">GCM10023081_24110</name>
</gene>